<protein>
    <recommendedName>
        <fullName evidence="2">CAAX prenyl protease 2/Lysostaphin resistance protein A-like domain-containing protein</fullName>
    </recommendedName>
</protein>
<reference evidence="3 4" key="1">
    <citation type="journal article" date="2017" name="ISME J.">
        <title>Energy and carbon metabolisms in a deep terrestrial subsurface fluid microbial community.</title>
        <authorList>
            <person name="Momper L."/>
            <person name="Jungbluth S.P."/>
            <person name="Lee M.D."/>
            <person name="Amend J.P."/>
        </authorList>
    </citation>
    <scope>NUCLEOTIDE SEQUENCE [LARGE SCALE GENOMIC DNA]</scope>
    <source>
        <strain evidence="3">SURF_5</strain>
    </source>
</reference>
<comment type="caution">
    <text evidence="3">The sequence shown here is derived from an EMBL/GenBank/DDBJ whole genome shotgun (WGS) entry which is preliminary data.</text>
</comment>
<dbReference type="AlphaFoldDB" id="A0A3A4NEU2"/>
<evidence type="ECO:0000256" key="1">
    <source>
        <dbReference type="SAM" id="Phobius"/>
    </source>
</evidence>
<feature type="transmembrane region" description="Helical" evidence="1">
    <location>
        <begin position="205"/>
        <end position="225"/>
    </location>
</feature>
<dbReference type="GO" id="GO:0080120">
    <property type="term" value="P:CAAX-box protein maturation"/>
    <property type="evidence" value="ECO:0007669"/>
    <property type="project" value="UniProtKB-ARBA"/>
</dbReference>
<feature type="transmembrane region" description="Helical" evidence="1">
    <location>
        <begin position="126"/>
        <end position="145"/>
    </location>
</feature>
<dbReference type="Proteomes" id="UP000265882">
    <property type="component" value="Unassembled WGS sequence"/>
</dbReference>
<dbReference type="InterPro" id="IPR003675">
    <property type="entry name" value="Rce1/LyrA-like_dom"/>
</dbReference>
<sequence length="228" mass="25139">MKQQWRVPFVCIAAVLFLVIHRYADIGSLVEMLLPSHSLFNPARPLYQRLASGCSTFLVLGLLPAMLGCILWDQKPSQWGLSLGHDPLKNTGLAVGCLAVLIPIIAYASSFPAVTAGRPENFIAAMYPEAFLLYEIGILVFLMGWEFFFRGFLLFGLANSIGNAAIYVLMIPAVALKLGRSPLETLAEVPTAILLGHLALKTGSIWYGLFLHWGFLLTLDLIVIYRPF</sequence>
<evidence type="ECO:0000259" key="2">
    <source>
        <dbReference type="Pfam" id="PF02517"/>
    </source>
</evidence>
<evidence type="ECO:0000313" key="3">
    <source>
        <dbReference type="EMBL" id="RJP17245.1"/>
    </source>
</evidence>
<dbReference type="EMBL" id="QZKU01000117">
    <property type="protein sequence ID" value="RJP17245.1"/>
    <property type="molecule type" value="Genomic_DNA"/>
</dbReference>
<dbReference type="Pfam" id="PF02517">
    <property type="entry name" value="Rce1-like"/>
    <property type="match status" value="1"/>
</dbReference>
<keyword evidence="1" id="KW-0472">Membrane</keyword>
<evidence type="ECO:0000313" key="4">
    <source>
        <dbReference type="Proteomes" id="UP000265882"/>
    </source>
</evidence>
<name>A0A3A4NEU2_ABYX5</name>
<organism evidence="3 4">
    <name type="scientific">Abyssobacteria bacterium (strain SURF_5)</name>
    <dbReference type="NCBI Taxonomy" id="2093360"/>
    <lineage>
        <taxon>Bacteria</taxon>
        <taxon>Pseudomonadati</taxon>
        <taxon>Candidatus Hydrogenedentota</taxon>
        <taxon>Candidatus Abyssobacteria</taxon>
    </lineage>
</organism>
<keyword evidence="1" id="KW-1133">Transmembrane helix</keyword>
<feature type="domain" description="CAAX prenyl protease 2/Lysostaphin resistance protein A-like" evidence="2">
    <location>
        <begin position="142"/>
        <end position="215"/>
    </location>
</feature>
<proteinExistence type="predicted"/>
<keyword evidence="1" id="KW-0812">Transmembrane</keyword>
<feature type="transmembrane region" description="Helical" evidence="1">
    <location>
        <begin position="152"/>
        <end position="176"/>
    </location>
</feature>
<gene>
    <name evidence="3" type="ORF">C4520_17230</name>
</gene>
<dbReference type="GO" id="GO:0004175">
    <property type="term" value="F:endopeptidase activity"/>
    <property type="evidence" value="ECO:0007669"/>
    <property type="project" value="UniProtKB-ARBA"/>
</dbReference>
<feature type="transmembrane region" description="Helical" evidence="1">
    <location>
        <begin position="46"/>
        <end position="72"/>
    </location>
</feature>
<feature type="transmembrane region" description="Helical" evidence="1">
    <location>
        <begin position="93"/>
        <end position="114"/>
    </location>
</feature>
<accession>A0A3A4NEU2</accession>